<dbReference type="AlphaFoldDB" id="A0A917I2Q7"/>
<dbReference type="Gene3D" id="3.40.1650.10">
    <property type="entry name" value="RbsD-like domain"/>
    <property type="match status" value="1"/>
</dbReference>
<gene>
    <name evidence="4" type="ORF">GCM10007036_02480</name>
</gene>
<dbReference type="InterPro" id="IPR050443">
    <property type="entry name" value="RbsD/FucU_mutarotase"/>
</dbReference>
<dbReference type="Pfam" id="PF05025">
    <property type="entry name" value="RbsD_FucU"/>
    <property type="match status" value="1"/>
</dbReference>
<reference evidence="4" key="2">
    <citation type="submission" date="2020-09" db="EMBL/GenBank/DDBJ databases">
        <authorList>
            <person name="Sun Q."/>
            <person name="Zhou Y."/>
        </authorList>
    </citation>
    <scope>NUCLEOTIDE SEQUENCE</scope>
    <source>
        <strain evidence="4">CGMCC 1.12214</strain>
    </source>
</reference>
<dbReference type="SUPFAM" id="SSF102546">
    <property type="entry name" value="RbsD-like"/>
    <property type="match status" value="1"/>
</dbReference>
<dbReference type="GO" id="GO:0062193">
    <property type="term" value="F:D-ribose pyranase activity"/>
    <property type="evidence" value="ECO:0007669"/>
    <property type="project" value="UniProtKB-EC"/>
</dbReference>
<accession>A0A917I2Q7</accession>
<comment type="caution">
    <text evidence="4">The sequence shown here is derived from an EMBL/GenBank/DDBJ whole genome shotgun (WGS) entry which is preliminary data.</text>
</comment>
<comment type="catalytic activity">
    <reaction evidence="1">
        <text>beta-D-ribopyranose = beta-D-ribofuranose</text>
        <dbReference type="Rhea" id="RHEA:25432"/>
        <dbReference type="ChEBI" id="CHEBI:27476"/>
        <dbReference type="ChEBI" id="CHEBI:47002"/>
        <dbReference type="EC" id="5.4.99.62"/>
    </reaction>
</comment>
<organism evidence="4 5">
    <name type="scientific">Alsobacter metallidurans</name>
    <dbReference type="NCBI Taxonomy" id="340221"/>
    <lineage>
        <taxon>Bacteria</taxon>
        <taxon>Pseudomonadati</taxon>
        <taxon>Pseudomonadota</taxon>
        <taxon>Alphaproteobacteria</taxon>
        <taxon>Hyphomicrobiales</taxon>
        <taxon>Alsobacteraceae</taxon>
        <taxon>Alsobacter</taxon>
    </lineage>
</organism>
<comment type="catalytic activity">
    <reaction evidence="3">
        <text>alpha-L-fucose = beta-L-fucose</text>
        <dbReference type="Rhea" id="RHEA:25580"/>
        <dbReference type="ChEBI" id="CHEBI:42548"/>
        <dbReference type="ChEBI" id="CHEBI:42589"/>
        <dbReference type="EC" id="5.1.3.29"/>
    </reaction>
</comment>
<sequence>MLKGLDPVLGPDLLGTLRAMGHGDDIAIVDTNFPAAAMGRPVIRLDGLPATRVLDAVLSVLPLDDFTPEAAWRMEVVGDAGAEMPIFDEFRRVIVAREGASFRLASLERFAFYERVRKAFAVVVSGETRLYGNILLKKGVVRPD</sequence>
<protein>
    <submittedName>
        <fullName evidence="4">Transporter</fullName>
    </submittedName>
</protein>
<evidence type="ECO:0000256" key="3">
    <source>
        <dbReference type="ARBA" id="ARBA00036324"/>
    </source>
</evidence>
<proteinExistence type="predicted"/>
<reference evidence="4" key="1">
    <citation type="journal article" date="2014" name="Int. J. Syst. Evol. Microbiol.">
        <title>Complete genome sequence of Corynebacterium casei LMG S-19264T (=DSM 44701T), isolated from a smear-ripened cheese.</title>
        <authorList>
            <consortium name="US DOE Joint Genome Institute (JGI-PGF)"/>
            <person name="Walter F."/>
            <person name="Albersmeier A."/>
            <person name="Kalinowski J."/>
            <person name="Ruckert C."/>
        </authorList>
    </citation>
    <scope>NUCLEOTIDE SEQUENCE</scope>
    <source>
        <strain evidence="4">CGMCC 1.12214</strain>
    </source>
</reference>
<dbReference type="InterPro" id="IPR007721">
    <property type="entry name" value="RbsD_FucU"/>
</dbReference>
<keyword evidence="5" id="KW-1185">Reference proteome</keyword>
<dbReference type="InterPro" id="IPR023750">
    <property type="entry name" value="RbsD-like_sf"/>
</dbReference>
<dbReference type="GO" id="GO:0036373">
    <property type="term" value="F:L-fucose mutarotase activity"/>
    <property type="evidence" value="ECO:0007669"/>
    <property type="project" value="UniProtKB-EC"/>
</dbReference>
<dbReference type="PANTHER" id="PTHR31690">
    <property type="entry name" value="FUCOSE MUTAROTASE"/>
    <property type="match status" value="1"/>
</dbReference>
<evidence type="ECO:0000256" key="2">
    <source>
        <dbReference type="ARBA" id="ARBA00023235"/>
    </source>
</evidence>
<dbReference type="PANTHER" id="PTHR31690:SF4">
    <property type="entry name" value="FUCOSE MUTAROTASE"/>
    <property type="match status" value="1"/>
</dbReference>
<dbReference type="GO" id="GO:0006004">
    <property type="term" value="P:fucose metabolic process"/>
    <property type="evidence" value="ECO:0007669"/>
    <property type="project" value="TreeGrafter"/>
</dbReference>
<dbReference type="EMBL" id="BMES01000001">
    <property type="protein sequence ID" value="GGH07567.1"/>
    <property type="molecule type" value="Genomic_DNA"/>
</dbReference>
<evidence type="ECO:0000313" key="5">
    <source>
        <dbReference type="Proteomes" id="UP000603912"/>
    </source>
</evidence>
<dbReference type="Proteomes" id="UP000603912">
    <property type="component" value="Unassembled WGS sequence"/>
</dbReference>
<keyword evidence="2" id="KW-0413">Isomerase</keyword>
<evidence type="ECO:0000313" key="4">
    <source>
        <dbReference type="EMBL" id="GGH07567.1"/>
    </source>
</evidence>
<dbReference type="RefSeq" id="WP_188515919.1">
    <property type="nucleotide sequence ID" value="NZ_BMES01000001.1"/>
</dbReference>
<name>A0A917I2Q7_9HYPH</name>
<dbReference type="GO" id="GO:0042806">
    <property type="term" value="F:fucose binding"/>
    <property type="evidence" value="ECO:0007669"/>
    <property type="project" value="TreeGrafter"/>
</dbReference>
<evidence type="ECO:0000256" key="1">
    <source>
        <dbReference type="ARBA" id="ARBA00000223"/>
    </source>
</evidence>